<evidence type="ECO:0000313" key="2">
    <source>
        <dbReference type="EMBL" id="THU39742.1"/>
    </source>
</evidence>
<comment type="caution">
    <text evidence="2">The sequence shown here is derived from an EMBL/GenBank/DDBJ whole genome shotgun (WGS) entry which is preliminary data.</text>
</comment>
<dbReference type="EMBL" id="STFF01000003">
    <property type="protein sequence ID" value="THU39742.1"/>
    <property type="molecule type" value="Genomic_DNA"/>
</dbReference>
<accession>A0A4S8I1X3</accession>
<feature type="signal peptide" evidence="1">
    <location>
        <begin position="1"/>
        <end position="19"/>
    </location>
</feature>
<proteinExistence type="predicted"/>
<evidence type="ECO:0000256" key="1">
    <source>
        <dbReference type="SAM" id="SignalP"/>
    </source>
</evidence>
<name>A0A4S8I1X3_9BACT</name>
<reference evidence="2 3" key="1">
    <citation type="submission" date="2019-04" db="EMBL/GenBank/DDBJ databases">
        <title>Niastella caeni sp. nov., isolated from activated sludge.</title>
        <authorList>
            <person name="Sheng M."/>
        </authorList>
    </citation>
    <scope>NUCLEOTIDE SEQUENCE [LARGE SCALE GENOMIC DNA]</scope>
    <source>
        <strain evidence="2 3">HX-2-15</strain>
    </source>
</reference>
<organism evidence="2 3">
    <name type="scientific">Niastella caeni</name>
    <dbReference type="NCBI Taxonomy" id="2569763"/>
    <lineage>
        <taxon>Bacteria</taxon>
        <taxon>Pseudomonadati</taxon>
        <taxon>Bacteroidota</taxon>
        <taxon>Chitinophagia</taxon>
        <taxon>Chitinophagales</taxon>
        <taxon>Chitinophagaceae</taxon>
        <taxon>Niastella</taxon>
    </lineage>
</organism>
<keyword evidence="3" id="KW-1185">Reference proteome</keyword>
<dbReference type="PROSITE" id="PS51257">
    <property type="entry name" value="PROKAR_LIPOPROTEIN"/>
    <property type="match status" value="1"/>
</dbReference>
<protein>
    <recommendedName>
        <fullName evidence="4">RHS repeat protein</fullName>
    </recommendedName>
</protein>
<sequence>MQKVIIFSLLIILAFTACRHNNSNYLQLIENDWKKDNLKGRVKKIVNSYSDQNGLSTKLVEYNEKGFKVREVDSFFVSGIKKVDVITYQYDTINDLTLIKRYVNGKQEQMWQKKYDQAGNLIETTVGVYRTIYTYDRKNRVLEELNYTDTALMARTRYEYVSNGGKKSIYFDQPTGIKRIETYDDDTMRTEKIWDQGGDLRKIRLHKKDTAGHIIYAEEKDPDNKLLGYSRNYYNQYNDMVMMVNFDVKKNAFDTLVMKYTYDKTGNFIPADSTWKREITYW</sequence>
<keyword evidence="1" id="KW-0732">Signal</keyword>
<dbReference type="Proteomes" id="UP000306918">
    <property type="component" value="Unassembled WGS sequence"/>
</dbReference>
<evidence type="ECO:0008006" key="4">
    <source>
        <dbReference type="Google" id="ProtNLM"/>
    </source>
</evidence>
<dbReference type="OrthoDB" id="641074at2"/>
<dbReference type="AlphaFoldDB" id="A0A4S8I1X3"/>
<gene>
    <name evidence="2" type="ORF">FAM09_14710</name>
</gene>
<dbReference type="RefSeq" id="WP_136577874.1">
    <property type="nucleotide sequence ID" value="NZ_STFF01000003.1"/>
</dbReference>
<feature type="chain" id="PRO_5021002007" description="RHS repeat protein" evidence="1">
    <location>
        <begin position="20"/>
        <end position="282"/>
    </location>
</feature>
<evidence type="ECO:0000313" key="3">
    <source>
        <dbReference type="Proteomes" id="UP000306918"/>
    </source>
</evidence>